<dbReference type="NCBIfam" id="NF040692">
    <property type="entry name" value="recomb_assoc"/>
    <property type="match status" value="1"/>
</dbReference>
<evidence type="ECO:0000313" key="1">
    <source>
        <dbReference type="EMBL" id="WMS86691.1"/>
    </source>
</evidence>
<dbReference type="Proteomes" id="UP001239782">
    <property type="component" value="Chromosome"/>
</dbReference>
<dbReference type="EMBL" id="CP133548">
    <property type="protein sequence ID" value="WMS86691.1"/>
    <property type="molecule type" value="Genomic_DNA"/>
</dbReference>
<dbReference type="KEGG" id="plei:Q9312_15835"/>
<dbReference type="AlphaFoldDB" id="A0AA51RS99"/>
<name>A0AA51RS99_9GAMM</name>
<reference evidence="1 2" key="1">
    <citation type="submission" date="2023-08" db="EMBL/GenBank/DDBJ databases">
        <title>Pleionea litopenaei sp. nov., isolated from stomach of juvenile Litopenaeus vannamei.</title>
        <authorList>
            <person name="Rho A.M."/>
            <person name="Hwang C.Y."/>
        </authorList>
    </citation>
    <scope>NUCLEOTIDE SEQUENCE [LARGE SCALE GENOMIC DNA]</scope>
    <source>
        <strain evidence="1 2">HL-JVS1</strain>
    </source>
</reference>
<gene>
    <name evidence="1" type="primary">gmtX</name>
    <name evidence="1" type="ORF">Q9312_15835</name>
</gene>
<dbReference type="InterPro" id="IPR048061">
    <property type="entry name" value="GmtX-like"/>
</dbReference>
<sequence length="201" mass="23088">MNPDKMLEKLKIGISAQKKKTLDAIFTVCKEQVDRGVSDFSIATIARLGYNRGVPKAQSIRNKTGDIYRALIASFEQANGRKNKHDVNRKEQSWIEEISNPKQRLLALVMASELKALKQKLREIVPPNQVIEVYDHKNSQVDSEHRLTSQERKALEYLKSDSFIKKWHFTKTEYGEVIDENNKVVFKPATIDALTKALQYL</sequence>
<dbReference type="RefSeq" id="WP_309201836.1">
    <property type="nucleotide sequence ID" value="NZ_CP133548.1"/>
</dbReference>
<accession>A0AA51RS99</accession>
<organism evidence="1 2">
    <name type="scientific">Pleionea litopenaei</name>
    <dbReference type="NCBI Taxonomy" id="3070815"/>
    <lineage>
        <taxon>Bacteria</taxon>
        <taxon>Pseudomonadati</taxon>
        <taxon>Pseudomonadota</taxon>
        <taxon>Gammaproteobacteria</taxon>
        <taxon>Oceanospirillales</taxon>
        <taxon>Pleioneaceae</taxon>
        <taxon>Pleionea</taxon>
    </lineage>
</organism>
<keyword evidence="2" id="KW-1185">Reference proteome</keyword>
<protein>
    <submittedName>
        <fullName evidence="1">Gamma-mobile-trio protein GmtX</fullName>
    </submittedName>
</protein>
<proteinExistence type="predicted"/>
<evidence type="ECO:0000313" key="2">
    <source>
        <dbReference type="Proteomes" id="UP001239782"/>
    </source>
</evidence>